<dbReference type="Pfam" id="PF00589">
    <property type="entry name" value="Phage_integrase"/>
    <property type="match status" value="1"/>
</dbReference>
<dbReference type="CDD" id="cd01189">
    <property type="entry name" value="INT_ICEBs1_C_like"/>
    <property type="match status" value="1"/>
</dbReference>
<dbReference type="RefSeq" id="WP_344107840.1">
    <property type="nucleotide sequence ID" value="NZ_BAAANE010000001.1"/>
</dbReference>
<dbReference type="InterPro" id="IPR002104">
    <property type="entry name" value="Integrase_catalytic"/>
</dbReference>
<evidence type="ECO:0000259" key="2">
    <source>
        <dbReference type="PROSITE" id="PS51898"/>
    </source>
</evidence>
<proteinExistence type="predicted"/>
<dbReference type="PANTHER" id="PTHR30349:SF64">
    <property type="entry name" value="PROPHAGE INTEGRASE INTD-RELATED"/>
    <property type="match status" value="1"/>
</dbReference>
<evidence type="ECO:0000313" key="3">
    <source>
        <dbReference type="EMBL" id="GAA1620011.1"/>
    </source>
</evidence>
<keyword evidence="1" id="KW-0233">DNA recombination</keyword>
<keyword evidence="4" id="KW-1185">Reference proteome</keyword>
<organism evidence="3 4">
    <name type="scientific">Kribbella alba</name>
    <dbReference type="NCBI Taxonomy" id="190197"/>
    <lineage>
        <taxon>Bacteria</taxon>
        <taxon>Bacillati</taxon>
        <taxon>Actinomycetota</taxon>
        <taxon>Actinomycetes</taxon>
        <taxon>Propionibacteriales</taxon>
        <taxon>Kribbellaceae</taxon>
        <taxon>Kribbella</taxon>
    </lineage>
</organism>
<dbReference type="PANTHER" id="PTHR30349">
    <property type="entry name" value="PHAGE INTEGRASE-RELATED"/>
    <property type="match status" value="1"/>
</dbReference>
<dbReference type="InterPro" id="IPR050090">
    <property type="entry name" value="Tyrosine_recombinase_XerCD"/>
</dbReference>
<dbReference type="InterPro" id="IPR013762">
    <property type="entry name" value="Integrase-like_cat_sf"/>
</dbReference>
<name>A0ABN2EYJ5_9ACTN</name>
<dbReference type="EMBL" id="BAAANE010000001">
    <property type="protein sequence ID" value="GAA1620011.1"/>
    <property type="molecule type" value="Genomic_DNA"/>
</dbReference>
<dbReference type="SUPFAM" id="SSF56349">
    <property type="entry name" value="DNA breaking-rejoining enzymes"/>
    <property type="match status" value="1"/>
</dbReference>
<protein>
    <recommendedName>
        <fullName evidence="2">Tyr recombinase domain-containing protein</fullName>
    </recommendedName>
</protein>
<evidence type="ECO:0000256" key="1">
    <source>
        <dbReference type="ARBA" id="ARBA00023172"/>
    </source>
</evidence>
<dbReference type="InterPro" id="IPR011010">
    <property type="entry name" value="DNA_brk_join_enz"/>
</dbReference>
<dbReference type="Gene3D" id="1.10.443.10">
    <property type="entry name" value="Intergrase catalytic core"/>
    <property type="match status" value="1"/>
</dbReference>
<gene>
    <name evidence="3" type="ORF">GCM10009744_03510</name>
</gene>
<feature type="domain" description="Tyr recombinase" evidence="2">
    <location>
        <begin position="26"/>
        <end position="214"/>
    </location>
</feature>
<dbReference type="PROSITE" id="PS51898">
    <property type="entry name" value="TYR_RECOMBINASE"/>
    <property type="match status" value="1"/>
</dbReference>
<reference evidence="3 4" key="1">
    <citation type="journal article" date="2019" name="Int. J. Syst. Evol. Microbiol.">
        <title>The Global Catalogue of Microorganisms (GCM) 10K type strain sequencing project: providing services to taxonomists for standard genome sequencing and annotation.</title>
        <authorList>
            <consortium name="The Broad Institute Genomics Platform"/>
            <consortium name="The Broad Institute Genome Sequencing Center for Infectious Disease"/>
            <person name="Wu L."/>
            <person name="Ma J."/>
        </authorList>
    </citation>
    <scope>NUCLEOTIDE SEQUENCE [LARGE SCALE GENOMIC DNA]</scope>
    <source>
        <strain evidence="3 4">JCM 14306</strain>
    </source>
</reference>
<evidence type="ECO:0000313" key="4">
    <source>
        <dbReference type="Proteomes" id="UP001501319"/>
    </source>
</evidence>
<dbReference type="Proteomes" id="UP001501319">
    <property type="component" value="Unassembled WGS sequence"/>
</dbReference>
<sequence>MSTAVDDGLIRRNPCRIKGAGDDRSPERPVLTVREVLQVADVMPSRFRMLVLLTTFTSLRFGELAALRRMDVDAEAGFVRVHQSQAELSNGQLIIKGPKSAAGRRRVAIPGALLADLRSHLAKFSETGPDGLAFVGEKGGRLRRQNFRDIWVAGLSEADVPAVHFHDLRHTGNTLAAAQGATLRELMERMGHASSRAAMIYQHISKDRDRHIADGLSARIEDAREQA</sequence>
<comment type="caution">
    <text evidence="3">The sequence shown here is derived from an EMBL/GenBank/DDBJ whole genome shotgun (WGS) entry which is preliminary data.</text>
</comment>
<accession>A0ABN2EYJ5</accession>